<evidence type="ECO:0000313" key="3">
    <source>
        <dbReference type="Proteomes" id="UP001388673"/>
    </source>
</evidence>
<dbReference type="PANTHER" id="PTHR18444:SF9">
    <property type="entry name" value="UPF0538 PROTEIN C2ORF76"/>
    <property type="match status" value="1"/>
</dbReference>
<proteinExistence type="inferred from homology"/>
<organism evidence="2 3">
    <name type="scientific">Kwoniella newhampshirensis</name>
    <dbReference type="NCBI Taxonomy" id="1651941"/>
    <lineage>
        <taxon>Eukaryota</taxon>
        <taxon>Fungi</taxon>
        <taxon>Dikarya</taxon>
        <taxon>Basidiomycota</taxon>
        <taxon>Agaricomycotina</taxon>
        <taxon>Tremellomycetes</taxon>
        <taxon>Tremellales</taxon>
        <taxon>Cryptococcaceae</taxon>
        <taxon>Kwoniella</taxon>
    </lineage>
</organism>
<reference evidence="2 3" key="1">
    <citation type="journal article" date="2024" name="bioRxiv">
        <title>Comparative genomics of Cryptococcus and Kwoniella reveals pathogenesis evolution and contrasting karyotype dynamics via intercentromeric recombination or chromosome fusion.</title>
        <authorList>
            <person name="Coelho M.A."/>
            <person name="David-Palma M."/>
            <person name="Shea T."/>
            <person name="Bowers K."/>
            <person name="McGinley-Smith S."/>
            <person name="Mohammad A.W."/>
            <person name="Gnirke A."/>
            <person name="Yurkov A.M."/>
            <person name="Nowrousian M."/>
            <person name="Sun S."/>
            <person name="Cuomo C.A."/>
            <person name="Heitman J."/>
        </authorList>
    </citation>
    <scope>NUCLEOTIDE SEQUENCE [LARGE SCALE GENOMIC DNA]</scope>
    <source>
        <strain evidence="2 3">CBS 13917</strain>
    </source>
</reference>
<dbReference type="AlphaFoldDB" id="A0AAW0YEP7"/>
<keyword evidence="3" id="KW-1185">Reference proteome</keyword>
<dbReference type="Proteomes" id="UP001388673">
    <property type="component" value="Unassembled WGS sequence"/>
</dbReference>
<gene>
    <name evidence="2" type="ORF">IAR55_006460</name>
</gene>
<accession>A0AAW0YEP7</accession>
<dbReference type="InterPro" id="IPR018794">
    <property type="entry name" value="UPF0538"/>
</dbReference>
<dbReference type="PANTHER" id="PTHR18444">
    <property type="entry name" value="UPF0538 FAMILY MEMBER"/>
    <property type="match status" value="1"/>
</dbReference>
<comment type="similarity">
    <text evidence="1">Belongs to the UPF0538 family.</text>
</comment>
<evidence type="ECO:0008006" key="4">
    <source>
        <dbReference type="Google" id="ProtNLM"/>
    </source>
</evidence>
<sequence>MSEPIETTASSSRPTKDQRLAFVSEHEPLATELHPISDATLTVRVIKSFEFRTQKSLVLQHLDLRNLTVGQLMDRVREAIKTQSGFKPYRTLKLDTMKLYTVAHGSKTSNLIINLNHDEWILDEDKILADVGAQNETELSFFNRESYEAFKLDPEVKWD</sequence>
<dbReference type="KEGG" id="kne:92183718"/>
<evidence type="ECO:0000256" key="1">
    <source>
        <dbReference type="ARBA" id="ARBA00007176"/>
    </source>
</evidence>
<protein>
    <recommendedName>
        <fullName evidence="4">Cytoplasmic protein</fullName>
    </recommendedName>
</protein>
<dbReference type="GeneID" id="92183718"/>
<name>A0AAW0YEP7_9TREE</name>
<dbReference type="Pfam" id="PF10209">
    <property type="entry name" value="DUF2340"/>
    <property type="match status" value="1"/>
</dbReference>
<dbReference type="EMBL" id="JBCAWK010000013">
    <property type="protein sequence ID" value="KAK8844613.1"/>
    <property type="molecule type" value="Genomic_DNA"/>
</dbReference>
<comment type="caution">
    <text evidence="2">The sequence shown here is derived from an EMBL/GenBank/DDBJ whole genome shotgun (WGS) entry which is preliminary data.</text>
</comment>
<dbReference type="RefSeq" id="XP_066799837.1">
    <property type="nucleotide sequence ID" value="XM_066949543.1"/>
</dbReference>
<evidence type="ECO:0000313" key="2">
    <source>
        <dbReference type="EMBL" id="KAK8844613.1"/>
    </source>
</evidence>